<evidence type="ECO:0000313" key="6">
    <source>
        <dbReference type="EMBL" id="KEH23578.1"/>
    </source>
</evidence>
<dbReference type="HOGENOM" id="CLU_000688_8_5_1"/>
<dbReference type="FunFam" id="1.10.8.60:FF:000038">
    <property type="entry name" value="spermatogenesis-associated protein 5-like protein 1"/>
    <property type="match status" value="1"/>
</dbReference>
<dbReference type="GO" id="GO:0051301">
    <property type="term" value="P:cell division"/>
    <property type="evidence" value="ECO:0007669"/>
    <property type="project" value="UniProtKB-KW"/>
</dbReference>
<protein>
    <submittedName>
        <fullName evidence="6">Cell division cycle protein-like/CDC48 protein</fullName>
    </submittedName>
</protein>
<dbReference type="PANTHER" id="PTHR23077:SF117">
    <property type="entry name" value="AAA+ ATPASE DOMAIN-CONTAINING PROTEIN"/>
    <property type="match status" value="1"/>
</dbReference>
<feature type="domain" description="AAA+ ATPase" evidence="5">
    <location>
        <begin position="172"/>
        <end position="311"/>
    </location>
</feature>
<proteinExistence type="inferred from homology"/>
<dbReference type="GO" id="GO:0016887">
    <property type="term" value="F:ATP hydrolysis activity"/>
    <property type="evidence" value="ECO:0007669"/>
    <property type="project" value="InterPro"/>
</dbReference>
<evidence type="ECO:0000313" key="7">
    <source>
        <dbReference type="EnsemblPlants" id="KEH23578"/>
    </source>
</evidence>
<dbReference type="PANTHER" id="PTHR23077">
    <property type="entry name" value="AAA-FAMILY ATPASE"/>
    <property type="match status" value="1"/>
</dbReference>
<evidence type="ECO:0000256" key="1">
    <source>
        <dbReference type="ARBA" id="ARBA00006914"/>
    </source>
</evidence>
<dbReference type="Proteomes" id="UP000002051">
    <property type="component" value="Unassembled WGS sequence"/>
</dbReference>
<keyword evidence="6" id="KW-0131">Cell cycle</keyword>
<dbReference type="SMART" id="SM00382">
    <property type="entry name" value="AAA"/>
    <property type="match status" value="1"/>
</dbReference>
<dbReference type="EnsemblPlants" id="KEH23578">
    <property type="protein sequence ID" value="KEH23578"/>
    <property type="gene ID" value="MTR_7g088980"/>
</dbReference>
<dbReference type="Gene3D" id="1.10.8.60">
    <property type="match status" value="2"/>
</dbReference>
<organism evidence="6 8">
    <name type="scientific">Medicago truncatula</name>
    <name type="common">Barrel medic</name>
    <name type="synonym">Medicago tribuloides</name>
    <dbReference type="NCBI Taxonomy" id="3880"/>
    <lineage>
        <taxon>Eukaryota</taxon>
        <taxon>Viridiplantae</taxon>
        <taxon>Streptophyta</taxon>
        <taxon>Embryophyta</taxon>
        <taxon>Tracheophyta</taxon>
        <taxon>Spermatophyta</taxon>
        <taxon>Magnoliopsida</taxon>
        <taxon>eudicotyledons</taxon>
        <taxon>Gunneridae</taxon>
        <taxon>Pentapetalae</taxon>
        <taxon>rosids</taxon>
        <taxon>fabids</taxon>
        <taxon>Fabales</taxon>
        <taxon>Fabaceae</taxon>
        <taxon>Papilionoideae</taxon>
        <taxon>50 kb inversion clade</taxon>
        <taxon>NPAAA clade</taxon>
        <taxon>Hologalegina</taxon>
        <taxon>IRL clade</taxon>
        <taxon>Trifolieae</taxon>
        <taxon>Medicago</taxon>
    </lineage>
</organism>
<dbReference type="InterPro" id="IPR003959">
    <property type="entry name" value="ATPase_AAA_core"/>
</dbReference>
<dbReference type="InterPro" id="IPR050168">
    <property type="entry name" value="AAA_ATPase_domain"/>
</dbReference>
<evidence type="ECO:0000313" key="8">
    <source>
        <dbReference type="Proteomes" id="UP000002051"/>
    </source>
</evidence>
<dbReference type="InterPro" id="IPR027417">
    <property type="entry name" value="P-loop_NTPase"/>
</dbReference>
<keyword evidence="6" id="KW-0132">Cell division</keyword>
<dbReference type="SUPFAM" id="SSF52540">
    <property type="entry name" value="P-loop containing nucleoside triphosphate hydrolases"/>
    <property type="match status" value="2"/>
</dbReference>
<dbReference type="Gene3D" id="3.40.50.300">
    <property type="entry name" value="P-loop containing nucleotide triphosphate hydrolases"/>
    <property type="match status" value="2"/>
</dbReference>
<dbReference type="InterPro" id="IPR003960">
    <property type="entry name" value="ATPase_AAA_CS"/>
</dbReference>
<evidence type="ECO:0000256" key="2">
    <source>
        <dbReference type="ARBA" id="ARBA00022741"/>
    </source>
</evidence>
<accession>A0A072U356</accession>
<dbReference type="GO" id="GO:0005524">
    <property type="term" value="F:ATP binding"/>
    <property type="evidence" value="ECO:0007669"/>
    <property type="project" value="UniProtKB-KW"/>
</dbReference>
<dbReference type="Pfam" id="PF00004">
    <property type="entry name" value="AAA"/>
    <property type="match status" value="2"/>
</dbReference>
<dbReference type="ExpressionAtlas" id="A0A072U356">
    <property type="expression patterns" value="differential"/>
</dbReference>
<keyword evidence="8" id="KW-1185">Reference proteome</keyword>
<sequence length="410" mass="44832">MDSNKATSSNPGVVVVASTNRVDAIDPALRRYGRFDIETEVTVPNEEERLQILELYTRKIPRDSQDLEYVAASCNGYVGADLRDLCLEAVKSAIERSDNANKDVNDSSLTMEDWKNARSLVQPSITRGITVEIPKVTWKDIGGLKDVKTKLEQAIEWPMKHPDAFSRLGITPIRGILLHGPPGCSKTTLAKAAANAANVPFFSLSCAELFSMYVGDGEGLLREIFQKARLAGKSIIFFDEADIVAGKRGDSSSGGAVVGERLLSTLLTEMDGLEEAKGVLVLAATNRPYAIDAALMRPGRFDLILYVPPPDLEGRFEILKVHTRGMNLGSDVDLRKLAEDTELFTGAELQGLCKEVGIVALRENIDASVVYDHHFKTAKNSLKPALTAEEIVSYSSFKRTSSRALSKEIE</sequence>
<dbReference type="InterPro" id="IPR003593">
    <property type="entry name" value="AAA+_ATPase"/>
</dbReference>
<reference evidence="6 8" key="2">
    <citation type="journal article" date="2014" name="BMC Genomics">
        <title>An improved genome release (version Mt4.0) for the model legume Medicago truncatula.</title>
        <authorList>
            <person name="Tang H."/>
            <person name="Krishnakumar V."/>
            <person name="Bidwell S."/>
            <person name="Rosen B."/>
            <person name="Chan A."/>
            <person name="Zhou S."/>
            <person name="Gentzbittel L."/>
            <person name="Childs K.L."/>
            <person name="Yandell M."/>
            <person name="Gundlach H."/>
            <person name="Mayer K.F."/>
            <person name="Schwartz D.C."/>
            <person name="Town C.D."/>
        </authorList>
    </citation>
    <scope>GENOME REANNOTATION</scope>
    <source>
        <strain evidence="6">A17</strain>
        <strain evidence="7 8">cv. Jemalong A17</strain>
    </source>
</reference>
<evidence type="ECO:0000259" key="5">
    <source>
        <dbReference type="SMART" id="SM00382"/>
    </source>
</evidence>
<keyword evidence="2 4" id="KW-0547">Nucleotide-binding</keyword>
<dbReference type="AlphaFoldDB" id="A0A072U356"/>
<dbReference type="FunFam" id="3.40.50.300:FF:001107">
    <property type="entry name" value="Cell division control protein 48-B-like protein"/>
    <property type="match status" value="1"/>
</dbReference>
<dbReference type="OrthoDB" id="5421at2759"/>
<dbReference type="PROSITE" id="PS00674">
    <property type="entry name" value="AAA"/>
    <property type="match status" value="1"/>
</dbReference>
<evidence type="ECO:0000256" key="4">
    <source>
        <dbReference type="RuleBase" id="RU003651"/>
    </source>
</evidence>
<comment type="similarity">
    <text evidence="1 4">Belongs to the AAA ATPase family.</text>
</comment>
<reference evidence="7" key="3">
    <citation type="submission" date="2015-04" db="UniProtKB">
        <authorList>
            <consortium name="EnsemblPlants"/>
        </authorList>
    </citation>
    <scope>IDENTIFICATION</scope>
    <source>
        <strain evidence="7">cv. Jemalong A17</strain>
    </source>
</reference>
<dbReference type="InterPro" id="IPR041569">
    <property type="entry name" value="AAA_lid_3"/>
</dbReference>
<name>A0A072U356_MEDTR</name>
<dbReference type="EMBL" id="CM001223">
    <property type="protein sequence ID" value="KEH23578.1"/>
    <property type="molecule type" value="Genomic_DNA"/>
</dbReference>
<gene>
    <name evidence="7" type="primary">11420147</name>
    <name evidence="6" type="ordered locus">MTR_7g088980</name>
</gene>
<dbReference type="Pfam" id="PF17862">
    <property type="entry name" value="AAA_lid_3"/>
    <property type="match status" value="2"/>
</dbReference>
<evidence type="ECO:0000256" key="3">
    <source>
        <dbReference type="ARBA" id="ARBA00022840"/>
    </source>
</evidence>
<keyword evidence="3 4" id="KW-0067">ATP-binding</keyword>
<reference evidence="6 8" key="1">
    <citation type="journal article" date="2011" name="Nature">
        <title>The Medicago genome provides insight into the evolution of rhizobial symbioses.</title>
        <authorList>
            <person name="Young N.D."/>
            <person name="Debelle F."/>
            <person name="Oldroyd G.E."/>
            <person name="Geurts R."/>
            <person name="Cannon S.B."/>
            <person name="Udvardi M.K."/>
            <person name="Benedito V.A."/>
            <person name="Mayer K.F."/>
            <person name="Gouzy J."/>
            <person name="Schoof H."/>
            <person name="Van de Peer Y."/>
            <person name="Proost S."/>
            <person name="Cook D.R."/>
            <person name="Meyers B.C."/>
            <person name="Spannagl M."/>
            <person name="Cheung F."/>
            <person name="De Mita S."/>
            <person name="Krishnakumar V."/>
            <person name="Gundlach H."/>
            <person name="Zhou S."/>
            <person name="Mudge J."/>
            <person name="Bharti A.K."/>
            <person name="Murray J.D."/>
            <person name="Naoumkina M.A."/>
            <person name="Rosen B."/>
            <person name="Silverstein K.A."/>
            <person name="Tang H."/>
            <person name="Rombauts S."/>
            <person name="Zhao P.X."/>
            <person name="Zhou P."/>
            <person name="Barbe V."/>
            <person name="Bardou P."/>
            <person name="Bechner M."/>
            <person name="Bellec A."/>
            <person name="Berger A."/>
            <person name="Berges H."/>
            <person name="Bidwell S."/>
            <person name="Bisseling T."/>
            <person name="Choisne N."/>
            <person name="Couloux A."/>
            <person name="Denny R."/>
            <person name="Deshpande S."/>
            <person name="Dai X."/>
            <person name="Doyle J.J."/>
            <person name="Dudez A.M."/>
            <person name="Farmer A.D."/>
            <person name="Fouteau S."/>
            <person name="Franken C."/>
            <person name="Gibelin C."/>
            <person name="Gish J."/>
            <person name="Goldstein S."/>
            <person name="Gonzalez A.J."/>
            <person name="Green P.J."/>
            <person name="Hallab A."/>
            <person name="Hartog M."/>
            <person name="Hua A."/>
            <person name="Humphray S.J."/>
            <person name="Jeong D.H."/>
            <person name="Jing Y."/>
            <person name="Jocker A."/>
            <person name="Kenton S.M."/>
            <person name="Kim D.J."/>
            <person name="Klee K."/>
            <person name="Lai H."/>
            <person name="Lang C."/>
            <person name="Lin S."/>
            <person name="Macmil S.L."/>
            <person name="Magdelenat G."/>
            <person name="Matthews L."/>
            <person name="McCorrison J."/>
            <person name="Monaghan E.L."/>
            <person name="Mun J.H."/>
            <person name="Najar F.Z."/>
            <person name="Nicholson C."/>
            <person name="Noirot C."/>
            <person name="O'Bleness M."/>
            <person name="Paule C.R."/>
            <person name="Poulain J."/>
            <person name="Prion F."/>
            <person name="Qin B."/>
            <person name="Qu C."/>
            <person name="Retzel E.F."/>
            <person name="Riddle C."/>
            <person name="Sallet E."/>
            <person name="Samain S."/>
            <person name="Samson N."/>
            <person name="Sanders I."/>
            <person name="Saurat O."/>
            <person name="Scarpelli C."/>
            <person name="Schiex T."/>
            <person name="Segurens B."/>
            <person name="Severin A.J."/>
            <person name="Sherrier D.J."/>
            <person name="Shi R."/>
            <person name="Sims S."/>
            <person name="Singer S.R."/>
            <person name="Sinharoy S."/>
            <person name="Sterck L."/>
            <person name="Viollet A."/>
            <person name="Wang B.B."/>
            <person name="Wang K."/>
            <person name="Wang M."/>
            <person name="Wang X."/>
            <person name="Warfsmann J."/>
            <person name="Weissenbach J."/>
            <person name="White D.D."/>
            <person name="White J.D."/>
            <person name="Wiley G.B."/>
            <person name="Wincker P."/>
            <person name="Xing Y."/>
            <person name="Yang L."/>
            <person name="Yao Z."/>
            <person name="Ying F."/>
            <person name="Zhai J."/>
            <person name="Zhou L."/>
            <person name="Zuber A."/>
            <person name="Denarie J."/>
            <person name="Dixon R.A."/>
            <person name="May G.D."/>
            <person name="Schwartz D.C."/>
            <person name="Rogers J."/>
            <person name="Quetier F."/>
            <person name="Town C.D."/>
            <person name="Roe B.A."/>
        </authorList>
    </citation>
    <scope>NUCLEOTIDE SEQUENCE [LARGE SCALE GENOMIC DNA]</scope>
    <source>
        <strain evidence="6">A17</strain>
        <strain evidence="7 8">cv. Jemalong A17</strain>
    </source>
</reference>